<reference evidence="3" key="2">
    <citation type="submission" date="2015-06" db="EMBL/GenBank/DDBJ databases">
        <title>Complete genome sequence of Spiroplasma eriocheiris TDA-040725-5 (DSM 21848).</title>
        <authorList>
            <person name="Lo W.-S."/>
            <person name="Kuo C.-H."/>
        </authorList>
    </citation>
    <scope>NUCLEOTIDE SEQUENCE [LARGE SCALE GENOMIC DNA]</scope>
    <source>
        <strain evidence="3">TDA-040725-5</strain>
    </source>
</reference>
<reference evidence="2 3" key="1">
    <citation type="journal article" date="2015" name="Genome Biol. Evol.">
        <title>Found and Lost: The Fates of Horizontally Acquired Genes in Arthropod-Symbiotic Spiroplasma.</title>
        <authorList>
            <person name="Lo W.S."/>
            <person name="Gasparich G.E."/>
            <person name="Kuo C.H."/>
        </authorList>
    </citation>
    <scope>NUCLEOTIDE SEQUENCE [LARGE SCALE GENOMIC DNA]</scope>
    <source>
        <strain evidence="3">TDA-040725-5</strain>
    </source>
</reference>
<keyword evidence="1" id="KW-0812">Transmembrane</keyword>
<keyword evidence="2" id="KW-0547">Nucleotide-binding</keyword>
<evidence type="ECO:0000313" key="2">
    <source>
        <dbReference type="EMBL" id="AKM54408.1"/>
    </source>
</evidence>
<feature type="transmembrane region" description="Helical" evidence="1">
    <location>
        <begin position="176"/>
        <end position="194"/>
    </location>
</feature>
<gene>
    <name evidence="2" type="ORF">SERIO_v1c08480</name>
</gene>
<organism evidence="2 3">
    <name type="scientific">Spiroplasma eriocheiris</name>
    <dbReference type="NCBI Taxonomy" id="315358"/>
    <lineage>
        <taxon>Bacteria</taxon>
        <taxon>Bacillati</taxon>
        <taxon>Mycoplasmatota</taxon>
        <taxon>Mollicutes</taxon>
        <taxon>Entomoplasmatales</taxon>
        <taxon>Spiroplasmataceae</taxon>
        <taxon>Spiroplasma</taxon>
    </lineage>
</organism>
<dbReference type="KEGG" id="seri:SERIO_v1c08480"/>
<feature type="transmembrane region" description="Helical" evidence="1">
    <location>
        <begin position="254"/>
        <end position="276"/>
    </location>
</feature>
<keyword evidence="2" id="KW-0067">ATP-binding</keyword>
<keyword evidence="1" id="KW-0472">Membrane</keyword>
<dbReference type="Proteomes" id="UP000035661">
    <property type="component" value="Chromosome"/>
</dbReference>
<dbReference type="STRING" id="315358.SERIO_v1c08480"/>
<feature type="transmembrane region" description="Helical" evidence="1">
    <location>
        <begin position="100"/>
        <end position="125"/>
    </location>
</feature>
<sequence length="282" mass="32994">MKIKTQHQMFNRCINYIFKSVLKTTRTYIYMLIAPIVLMTLVYFLWYQSILKNSRYILITAFTLLPSLFLLFLVSYIICEWRDSVFIKQLKNFGISRFQFISALLIVLFTTNFIAVLLVIGYLFFLDSFRHPHIVQIWLLQMHAVDQWLGVIFGIILNILVVFFLSLLVSGALKNIYLVQSINILILVLFLFFGDFFIDLGYATSKAAIVVGYFIPQKYLTWIVYMFYTQSEINSYGFFLIVPAIDRNLSFLSIYQPIFGTLIFLGLFSVSSYFAFLMGTKR</sequence>
<keyword evidence="1" id="KW-1133">Transmembrane helix</keyword>
<dbReference type="GO" id="GO:0005524">
    <property type="term" value="F:ATP binding"/>
    <property type="evidence" value="ECO:0007669"/>
    <property type="project" value="UniProtKB-KW"/>
</dbReference>
<evidence type="ECO:0000313" key="3">
    <source>
        <dbReference type="Proteomes" id="UP000035661"/>
    </source>
</evidence>
<accession>A0A0H3XHX3</accession>
<dbReference type="PATRIC" id="fig|743698.3.peg.854"/>
<feature type="transmembrane region" description="Helical" evidence="1">
    <location>
        <begin position="148"/>
        <end position="169"/>
    </location>
</feature>
<evidence type="ECO:0000256" key="1">
    <source>
        <dbReference type="SAM" id="Phobius"/>
    </source>
</evidence>
<protein>
    <submittedName>
        <fullName evidence="2">ABC transporter ATP-binding protein</fullName>
    </submittedName>
</protein>
<name>A0A0H3XHX3_9MOLU</name>
<dbReference type="RefSeq" id="WP_047791612.1">
    <property type="nucleotide sequence ID" value="NZ_CP011856.1"/>
</dbReference>
<feature type="transmembrane region" description="Helical" evidence="1">
    <location>
        <begin position="56"/>
        <end position="79"/>
    </location>
</feature>
<proteinExistence type="predicted"/>
<dbReference type="AlphaFoldDB" id="A0A0H3XHX3"/>
<feature type="transmembrane region" description="Helical" evidence="1">
    <location>
        <begin position="28"/>
        <end position="50"/>
    </location>
</feature>
<dbReference type="EMBL" id="CP011856">
    <property type="protein sequence ID" value="AKM54408.1"/>
    <property type="molecule type" value="Genomic_DNA"/>
</dbReference>
<keyword evidence="3" id="KW-1185">Reference proteome</keyword>
<feature type="transmembrane region" description="Helical" evidence="1">
    <location>
        <begin position="222"/>
        <end position="242"/>
    </location>
</feature>